<dbReference type="RefSeq" id="WP_109745545.1">
    <property type="nucleotide sequence ID" value="NZ_QGGO01000048.1"/>
</dbReference>
<dbReference type="InterPro" id="IPR050271">
    <property type="entry name" value="UDP-glycosyltransferase"/>
</dbReference>
<dbReference type="EMBL" id="QGGO01000048">
    <property type="protein sequence ID" value="PWK16679.1"/>
    <property type="molecule type" value="Genomic_DNA"/>
</dbReference>
<dbReference type="OrthoDB" id="9805366at2"/>
<evidence type="ECO:0000313" key="4">
    <source>
        <dbReference type="Proteomes" id="UP000245489"/>
    </source>
</evidence>
<proteinExistence type="predicted"/>
<keyword evidence="4" id="KW-1185">Reference proteome</keyword>
<keyword evidence="1" id="KW-0328">Glycosyltransferase</keyword>
<dbReference type="GO" id="GO:0008194">
    <property type="term" value="F:UDP-glycosyltransferase activity"/>
    <property type="evidence" value="ECO:0007669"/>
    <property type="project" value="InterPro"/>
</dbReference>
<dbReference type="Gene3D" id="3.40.50.2000">
    <property type="entry name" value="Glycogen Phosphorylase B"/>
    <property type="match status" value="2"/>
</dbReference>
<dbReference type="InterPro" id="IPR002213">
    <property type="entry name" value="UDP_glucos_trans"/>
</dbReference>
<dbReference type="SUPFAM" id="SSF53756">
    <property type="entry name" value="UDP-Glycosyltransferase/glycogen phosphorylase"/>
    <property type="match status" value="1"/>
</dbReference>
<comment type="caution">
    <text evidence="3">The sequence shown here is derived from an EMBL/GenBank/DDBJ whole genome shotgun (WGS) entry which is preliminary data.</text>
</comment>
<evidence type="ECO:0000313" key="3">
    <source>
        <dbReference type="EMBL" id="PWK16679.1"/>
    </source>
</evidence>
<organism evidence="3 4">
    <name type="scientific">Arcicella aurantiaca</name>
    <dbReference type="NCBI Taxonomy" id="591202"/>
    <lineage>
        <taxon>Bacteria</taxon>
        <taxon>Pseudomonadati</taxon>
        <taxon>Bacteroidota</taxon>
        <taxon>Cytophagia</taxon>
        <taxon>Cytophagales</taxon>
        <taxon>Flectobacillaceae</taxon>
        <taxon>Arcicella</taxon>
    </lineage>
</organism>
<evidence type="ECO:0000256" key="2">
    <source>
        <dbReference type="ARBA" id="ARBA00022679"/>
    </source>
</evidence>
<keyword evidence="2 3" id="KW-0808">Transferase</keyword>
<name>A0A316DHH0_9BACT</name>
<gene>
    <name evidence="3" type="ORF">LV89_04845</name>
</gene>
<accession>A0A316DHH0</accession>
<dbReference type="AlphaFoldDB" id="A0A316DHH0"/>
<dbReference type="PANTHER" id="PTHR48043">
    <property type="entry name" value="EG:EG0003.4 PROTEIN-RELATED"/>
    <property type="match status" value="1"/>
</dbReference>
<evidence type="ECO:0000256" key="1">
    <source>
        <dbReference type="ARBA" id="ARBA00022676"/>
    </source>
</evidence>
<protein>
    <submittedName>
        <fullName evidence="3">UDP-glucoronosyl/UDP-glucosyl transferase</fullName>
    </submittedName>
</protein>
<dbReference type="PANTHER" id="PTHR48043:SF145">
    <property type="entry name" value="FI06409P-RELATED"/>
    <property type="match status" value="1"/>
</dbReference>
<reference evidence="3 4" key="1">
    <citation type="submission" date="2018-05" db="EMBL/GenBank/DDBJ databases">
        <title>Genomic Encyclopedia of Archaeal and Bacterial Type Strains, Phase II (KMG-II): from individual species to whole genera.</title>
        <authorList>
            <person name="Goeker M."/>
        </authorList>
    </citation>
    <scope>NUCLEOTIDE SEQUENCE [LARGE SCALE GENOMIC DNA]</scope>
    <source>
        <strain evidence="3 4">DSM 22214</strain>
    </source>
</reference>
<dbReference type="Proteomes" id="UP000245489">
    <property type="component" value="Unassembled WGS sequence"/>
</dbReference>
<dbReference type="Pfam" id="PF00201">
    <property type="entry name" value="UDPGT"/>
    <property type="match status" value="1"/>
</dbReference>
<sequence>MPSTYKVGSYPLVSETVWSEKRNILKNTDKSKLKQFLKSPKVYIFEYLKQKNIDNLFKISRITDKNKKIDNDFIFAFDNIPELVLVPLEFEYSKEIRKGFQHYLGLSQRIENRQDTELDPHFADNWNSILKQKESGKKIIYCSFGTYFEGADPRLLDFVNVILESVSNIPNTILICSVNKFIVEVINSQHITLKNAYFFSRVPQLKVLEVSDLFITHGGMGGIKESIYYKVPMLVFPLDLHYDQSGNALKVEIHGLGLRGTFGFERSKDMQTKITRLLEEESFKEKLTALKHQTDNYYTENYFKNLFNQLLQ</sequence>